<accession>Q1YTK9</accession>
<dbReference type="Proteomes" id="UP000005555">
    <property type="component" value="Unassembled WGS sequence"/>
</dbReference>
<gene>
    <name evidence="1" type="ORF">GB2207_01702</name>
</gene>
<sequence length="67" mass="7618">MIAKGLHRFSKRLRGLMIDLSHTFEMTGLMMLEMKGLVMLEMKGLVMLEMTGLRSLRNLSVGAQHNI</sequence>
<evidence type="ECO:0000313" key="1">
    <source>
        <dbReference type="EMBL" id="EAS47478.1"/>
    </source>
</evidence>
<comment type="caution">
    <text evidence="1">The sequence shown here is derived from an EMBL/GenBank/DDBJ whole genome shotgun (WGS) entry which is preliminary data.</text>
</comment>
<dbReference type="HOGENOM" id="CLU_2806298_0_0_6"/>
<evidence type="ECO:0000313" key="2">
    <source>
        <dbReference type="Proteomes" id="UP000005555"/>
    </source>
</evidence>
<organism evidence="1 2">
    <name type="scientific">gamma proteobacterium HTCC2207</name>
    <dbReference type="NCBI Taxonomy" id="314287"/>
    <lineage>
        <taxon>Bacteria</taxon>
        <taxon>Pseudomonadati</taxon>
        <taxon>Pseudomonadota</taxon>
        <taxon>Gammaproteobacteria</taxon>
        <taxon>Cellvibrionales</taxon>
        <taxon>Porticoccaceae</taxon>
        <taxon>SAR92 clade</taxon>
    </lineage>
</organism>
<keyword evidence="2" id="KW-1185">Reference proteome</keyword>
<protein>
    <submittedName>
        <fullName evidence="1">Uncharacterized protein</fullName>
    </submittedName>
</protein>
<name>Q1YTK9_9GAMM</name>
<dbReference type="EMBL" id="AAPI01000002">
    <property type="protein sequence ID" value="EAS47478.1"/>
    <property type="molecule type" value="Genomic_DNA"/>
</dbReference>
<reference evidence="1 2" key="1">
    <citation type="submission" date="2006-03" db="EMBL/GenBank/DDBJ databases">
        <authorList>
            <person name="Giovannoni S.J."/>
            <person name="Cho J.-C."/>
            <person name="Ferriera S."/>
            <person name="Johnson J."/>
            <person name="Kravitz S."/>
            <person name="Halpern A."/>
            <person name="Remington K."/>
            <person name="Beeson K."/>
            <person name="Tran B."/>
            <person name="Rogers Y.-H."/>
            <person name="Friedman R."/>
            <person name="Venter J.C."/>
        </authorList>
    </citation>
    <scope>NUCLEOTIDE SEQUENCE [LARGE SCALE GENOMIC DNA]</scope>
    <source>
        <strain evidence="1 2">HTCC2207</strain>
    </source>
</reference>
<dbReference type="AlphaFoldDB" id="Q1YTK9"/>
<proteinExistence type="predicted"/>
<dbReference type="STRING" id="314287.GB2207_01702"/>